<name>A0AAV7P6M3_PLEWA</name>
<dbReference type="InterPro" id="IPR004244">
    <property type="entry name" value="Transposase_22"/>
</dbReference>
<dbReference type="EMBL" id="JANPWB010000011">
    <property type="protein sequence ID" value="KAJ1123266.1"/>
    <property type="molecule type" value="Genomic_DNA"/>
</dbReference>
<evidence type="ECO:0000256" key="1">
    <source>
        <dbReference type="SAM" id="Coils"/>
    </source>
</evidence>
<comment type="caution">
    <text evidence="2">The sequence shown here is derived from an EMBL/GenBank/DDBJ whole genome shotgun (WGS) entry which is preliminary data.</text>
</comment>
<evidence type="ECO:0008006" key="4">
    <source>
        <dbReference type="Google" id="ProtNLM"/>
    </source>
</evidence>
<keyword evidence="3" id="KW-1185">Reference proteome</keyword>
<dbReference type="PANTHER" id="PTHR11505">
    <property type="entry name" value="L1 TRANSPOSABLE ELEMENT-RELATED"/>
    <property type="match status" value="1"/>
</dbReference>
<dbReference type="Proteomes" id="UP001066276">
    <property type="component" value="Chromosome 7"/>
</dbReference>
<feature type="coiled-coil region" evidence="1">
    <location>
        <begin position="42"/>
        <end position="69"/>
    </location>
</feature>
<reference evidence="2" key="1">
    <citation type="journal article" date="2022" name="bioRxiv">
        <title>Sequencing and chromosome-scale assembly of the giantPleurodeles waltlgenome.</title>
        <authorList>
            <person name="Brown T."/>
            <person name="Elewa A."/>
            <person name="Iarovenko S."/>
            <person name="Subramanian E."/>
            <person name="Araus A.J."/>
            <person name="Petzold A."/>
            <person name="Susuki M."/>
            <person name="Suzuki K.-i.T."/>
            <person name="Hayashi T."/>
            <person name="Toyoda A."/>
            <person name="Oliveira C."/>
            <person name="Osipova E."/>
            <person name="Leigh N.D."/>
            <person name="Simon A."/>
            <person name="Yun M.H."/>
        </authorList>
    </citation>
    <scope>NUCLEOTIDE SEQUENCE</scope>
    <source>
        <strain evidence="2">20211129_DDA</strain>
        <tissue evidence="2">Liver</tissue>
    </source>
</reference>
<sequence>MVPGCSQRDQTKWRSPHGFEHRVSREEAVCAAAATKPVRLEIDGRKRRVSQVEQRVSDLEDAEKQVESTTSWTQSELKDRQLKLDEMENRSRRSKLRFVGFPEEIEAASPVTTVVSELIYNCILPDRAKTEGDLSIMRAHRVPFTRPANSKYPRTVLVNFGDCKIKEQILSQAIKLRNFKSGDSFSFRMFLDMPIAAAHWRRKFVGLIDDFKSLGAPAGIVQLVKLNVFHKGQAHVFQGVQEARNVLELL</sequence>
<evidence type="ECO:0000313" key="3">
    <source>
        <dbReference type="Proteomes" id="UP001066276"/>
    </source>
</evidence>
<evidence type="ECO:0000313" key="2">
    <source>
        <dbReference type="EMBL" id="KAJ1123266.1"/>
    </source>
</evidence>
<accession>A0AAV7P6M3</accession>
<dbReference type="Gene3D" id="3.30.70.1820">
    <property type="entry name" value="L1 transposable element, RRM domain"/>
    <property type="match status" value="1"/>
</dbReference>
<gene>
    <name evidence="2" type="ORF">NDU88_001739</name>
</gene>
<protein>
    <recommendedName>
        <fullName evidence="4">L1 transposable element RRM domain-containing protein</fullName>
    </recommendedName>
</protein>
<proteinExistence type="predicted"/>
<dbReference type="AlphaFoldDB" id="A0AAV7P6M3"/>
<organism evidence="2 3">
    <name type="scientific">Pleurodeles waltl</name>
    <name type="common">Iberian ribbed newt</name>
    <dbReference type="NCBI Taxonomy" id="8319"/>
    <lineage>
        <taxon>Eukaryota</taxon>
        <taxon>Metazoa</taxon>
        <taxon>Chordata</taxon>
        <taxon>Craniata</taxon>
        <taxon>Vertebrata</taxon>
        <taxon>Euteleostomi</taxon>
        <taxon>Amphibia</taxon>
        <taxon>Batrachia</taxon>
        <taxon>Caudata</taxon>
        <taxon>Salamandroidea</taxon>
        <taxon>Salamandridae</taxon>
        <taxon>Pleurodelinae</taxon>
        <taxon>Pleurodeles</taxon>
    </lineage>
</organism>
<keyword evidence="1" id="KW-0175">Coiled coil</keyword>